<feature type="domain" description="Aminotransferase class V" evidence="11">
    <location>
        <begin position="54"/>
        <end position="192"/>
    </location>
</feature>
<dbReference type="InterPro" id="IPR015421">
    <property type="entry name" value="PyrdxlP-dep_Trfase_major"/>
</dbReference>
<proteinExistence type="inferred from homology"/>
<keyword evidence="5" id="KW-0808">Transferase</keyword>
<dbReference type="InterPro" id="IPR024169">
    <property type="entry name" value="SP_NH2Trfase/AEP_transaminase"/>
</dbReference>
<dbReference type="Pfam" id="PF00266">
    <property type="entry name" value="Aminotran_5"/>
    <property type="match status" value="1"/>
</dbReference>
<comment type="similarity">
    <text evidence="2 9">Belongs to the class-V pyridoxal-phosphate-dependent aminotransferase family.</text>
</comment>
<evidence type="ECO:0000256" key="10">
    <source>
        <dbReference type="RuleBase" id="RU004504"/>
    </source>
</evidence>
<dbReference type="InterPro" id="IPR020578">
    <property type="entry name" value="Aminotrans_V_PyrdxlP_BS"/>
</dbReference>
<comment type="caution">
    <text evidence="12">The sequence shown here is derived from an EMBL/GenBank/DDBJ whole genome shotgun (WGS) entry which is preliminary data.</text>
</comment>
<dbReference type="GO" id="GO:0019265">
    <property type="term" value="P:glycine biosynthetic process, by transamination of glyoxylate"/>
    <property type="evidence" value="ECO:0007669"/>
    <property type="project" value="TreeGrafter"/>
</dbReference>
<keyword evidence="13" id="KW-1185">Reference proteome</keyword>
<dbReference type="Proteomes" id="UP000603453">
    <property type="component" value="Unassembled WGS sequence"/>
</dbReference>
<evidence type="ECO:0000259" key="11">
    <source>
        <dbReference type="Pfam" id="PF00266"/>
    </source>
</evidence>
<feature type="binding site" evidence="7">
    <location>
        <position position="325"/>
    </location>
    <ligand>
        <name>substrate</name>
    </ligand>
</feature>
<dbReference type="GO" id="GO:0008453">
    <property type="term" value="F:alanine-glyoxylate transaminase activity"/>
    <property type="evidence" value="ECO:0007669"/>
    <property type="project" value="UniProtKB-EC"/>
</dbReference>
<evidence type="ECO:0000313" key="12">
    <source>
        <dbReference type="EMBL" id="KAG2207190.1"/>
    </source>
</evidence>
<dbReference type="EMBL" id="JAEPRD010000026">
    <property type="protein sequence ID" value="KAG2207190.1"/>
    <property type="molecule type" value="Genomic_DNA"/>
</dbReference>
<dbReference type="GO" id="GO:0004760">
    <property type="term" value="F:L-serine-pyruvate transaminase activity"/>
    <property type="evidence" value="ECO:0007669"/>
    <property type="project" value="TreeGrafter"/>
</dbReference>
<evidence type="ECO:0000256" key="5">
    <source>
        <dbReference type="ARBA" id="ARBA00022679"/>
    </source>
</evidence>
<evidence type="ECO:0000256" key="3">
    <source>
        <dbReference type="ARBA" id="ARBA00013049"/>
    </source>
</evidence>
<comment type="cofactor">
    <cofactor evidence="1 8 10">
        <name>pyridoxal 5'-phosphate</name>
        <dbReference type="ChEBI" id="CHEBI:597326"/>
    </cofactor>
</comment>
<dbReference type="InterPro" id="IPR015422">
    <property type="entry name" value="PyrdxlP-dep_Trfase_small"/>
</dbReference>
<evidence type="ECO:0000256" key="2">
    <source>
        <dbReference type="ARBA" id="ARBA00009236"/>
    </source>
</evidence>
<dbReference type="PANTHER" id="PTHR21152:SF24">
    <property type="entry name" value="ALANINE--GLYOXYLATE AMINOTRANSFERASE 1"/>
    <property type="match status" value="1"/>
</dbReference>
<dbReference type="PIRSF" id="PIRSF000524">
    <property type="entry name" value="SPT"/>
    <property type="match status" value="1"/>
</dbReference>
<accession>A0A8H7RB04</accession>
<dbReference type="Gene3D" id="3.90.1150.10">
    <property type="entry name" value="Aspartate Aminotransferase, domain 1"/>
    <property type="match status" value="1"/>
</dbReference>
<dbReference type="InterPro" id="IPR000192">
    <property type="entry name" value="Aminotrans_V_dom"/>
</dbReference>
<evidence type="ECO:0000256" key="8">
    <source>
        <dbReference type="PIRSR" id="PIRSR000524-50"/>
    </source>
</evidence>
<dbReference type="Gene3D" id="3.40.640.10">
    <property type="entry name" value="Type I PLP-dependent aspartate aminotransferase-like (Major domain)"/>
    <property type="match status" value="1"/>
</dbReference>
<organism evidence="12 13">
    <name type="scientific">Mucor saturninus</name>
    <dbReference type="NCBI Taxonomy" id="64648"/>
    <lineage>
        <taxon>Eukaryota</taxon>
        <taxon>Fungi</taxon>
        <taxon>Fungi incertae sedis</taxon>
        <taxon>Mucoromycota</taxon>
        <taxon>Mucoromycotina</taxon>
        <taxon>Mucoromycetes</taxon>
        <taxon>Mucorales</taxon>
        <taxon>Mucorineae</taxon>
        <taxon>Mucoraceae</taxon>
        <taxon>Mucor</taxon>
    </lineage>
</organism>
<evidence type="ECO:0000256" key="4">
    <source>
        <dbReference type="ARBA" id="ARBA00022576"/>
    </source>
</evidence>
<evidence type="ECO:0000313" key="13">
    <source>
        <dbReference type="Proteomes" id="UP000603453"/>
    </source>
</evidence>
<dbReference type="PANTHER" id="PTHR21152">
    <property type="entry name" value="AMINOTRANSFERASE CLASS V"/>
    <property type="match status" value="1"/>
</dbReference>
<evidence type="ECO:0000256" key="1">
    <source>
        <dbReference type="ARBA" id="ARBA00001933"/>
    </source>
</evidence>
<dbReference type="PROSITE" id="PS00595">
    <property type="entry name" value="AA_TRANSFER_CLASS_5"/>
    <property type="match status" value="1"/>
</dbReference>
<dbReference type="OrthoDB" id="7403325at2759"/>
<reference evidence="12" key="1">
    <citation type="submission" date="2020-12" db="EMBL/GenBank/DDBJ databases">
        <title>Metabolic potential, ecology and presence of endohyphal bacteria is reflected in genomic diversity of Mucoromycotina.</title>
        <authorList>
            <person name="Muszewska A."/>
            <person name="Okrasinska A."/>
            <person name="Steczkiewicz K."/>
            <person name="Drgas O."/>
            <person name="Orlowska M."/>
            <person name="Perlinska-Lenart U."/>
            <person name="Aleksandrzak-Piekarczyk T."/>
            <person name="Szatraj K."/>
            <person name="Zielenkiewicz U."/>
            <person name="Pilsyk S."/>
            <person name="Malc E."/>
            <person name="Mieczkowski P."/>
            <person name="Kruszewska J.S."/>
            <person name="Biernat P."/>
            <person name="Pawlowska J."/>
        </authorList>
    </citation>
    <scope>NUCLEOTIDE SEQUENCE</scope>
    <source>
        <strain evidence="12">WA0000017839</strain>
    </source>
</reference>
<evidence type="ECO:0000256" key="9">
    <source>
        <dbReference type="RuleBase" id="RU004075"/>
    </source>
</evidence>
<dbReference type="GO" id="GO:0005777">
    <property type="term" value="C:peroxisome"/>
    <property type="evidence" value="ECO:0007669"/>
    <property type="project" value="TreeGrafter"/>
</dbReference>
<dbReference type="InterPro" id="IPR015424">
    <property type="entry name" value="PyrdxlP-dep_Trfase"/>
</dbReference>
<name>A0A8H7RB04_9FUNG</name>
<protein>
    <recommendedName>
        <fullName evidence="3">alanine--glyoxylate transaminase</fullName>
        <ecNumber evidence="3">2.6.1.44</ecNumber>
    </recommendedName>
</protein>
<gene>
    <name evidence="12" type="ORF">INT47_012243</name>
</gene>
<evidence type="ECO:0000256" key="7">
    <source>
        <dbReference type="PIRSR" id="PIRSR000524-1"/>
    </source>
</evidence>
<keyword evidence="4" id="KW-0032">Aminotransferase</keyword>
<dbReference type="SUPFAM" id="SSF53383">
    <property type="entry name" value="PLP-dependent transferases"/>
    <property type="match status" value="1"/>
</dbReference>
<evidence type="ECO:0000256" key="6">
    <source>
        <dbReference type="ARBA" id="ARBA00022898"/>
    </source>
</evidence>
<feature type="modified residue" description="N6-(pyridoxal phosphate)lysine" evidence="8">
    <location>
        <position position="174"/>
    </location>
</feature>
<dbReference type="FunFam" id="3.40.640.10:FF:000027">
    <property type="entry name" value="Serine--pyruvate aminotransferase, mitochondrial"/>
    <property type="match status" value="1"/>
</dbReference>
<feature type="non-terminal residue" evidence="12">
    <location>
        <position position="1"/>
    </location>
</feature>
<sequence length="371" mass="41665">LEKTMSTPSEIHYDPKFVDIFGKTIGMIRKVIMSETAQPFILSGPSTLGWDMLSNVIESNDQVLVLNYGYSSSQISECLELYGARVTQICPQIGLHPSQEAIEQAVTNTRYKLIAITHVETSTGVLSDIKTIAEIVKSISPKTLVVVDAICSINSEEICFDLWNLDIIITGSQKFMGVRAGLSIVIVSQKAISISQNRKMPIASYHTNWNKWLPVMQSYETGQFSCFATPSLELIYALHTTMTKMLGEPFNARFDKQRQVVSEFRRTVRNWGLQLVPRNEAWAANEYTSIWLPKGLDIVKLVENIAKKGVQINVGSFKSSTPYLRFSHMRTSVTDNERQHIMKAAENALFCSLNEMGYKFIDHCSASASRL</sequence>
<keyword evidence="6 8" id="KW-0663">Pyridoxal phosphate</keyword>
<dbReference type="AlphaFoldDB" id="A0A8H7RB04"/>
<dbReference type="EC" id="2.6.1.44" evidence="3"/>